<protein>
    <submittedName>
        <fullName evidence="2">Uncharacterized protein</fullName>
    </submittedName>
</protein>
<feature type="region of interest" description="Disordered" evidence="1">
    <location>
        <begin position="44"/>
        <end position="65"/>
    </location>
</feature>
<keyword evidence="3" id="KW-1185">Reference proteome</keyword>
<evidence type="ECO:0000256" key="1">
    <source>
        <dbReference type="SAM" id="MobiDB-lite"/>
    </source>
</evidence>
<name>A0A4S8KXU1_DENBC</name>
<feature type="compositionally biased region" description="Pro residues" evidence="1">
    <location>
        <begin position="47"/>
        <end position="56"/>
    </location>
</feature>
<dbReference type="EMBL" id="ML179865">
    <property type="protein sequence ID" value="THU80837.1"/>
    <property type="molecule type" value="Genomic_DNA"/>
</dbReference>
<gene>
    <name evidence="2" type="ORF">K435DRAFT_809578</name>
</gene>
<evidence type="ECO:0000313" key="2">
    <source>
        <dbReference type="EMBL" id="THU80837.1"/>
    </source>
</evidence>
<organism evidence="2 3">
    <name type="scientific">Dendrothele bispora (strain CBS 962.96)</name>
    <dbReference type="NCBI Taxonomy" id="1314807"/>
    <lineage>
        <taxon>Eukaryota</taxon>
        <taxon>Fungi</taxon>
        <taxon>Dikarya</taxon>
        <taxon>Basidiomycota</taxon>
        <taxon>Agaricomycotina</taxon>
        <taxon>Agaricomycetes</taxon>
        <taxon>Agaricomycetidae</taxon>
        <taxon>Agaricales</taxon>
        <taxon>Agaricales incertae sedis</taxon>
        <taxon>Dendrothele</taxon>
    </lineage>
</organism>
<reference evidence="2 3" key="1">
    <citation type="journal article" date="2019" name="Nat. Ecol. Evol.">
        <title>Megaphylogeny resolves global patterns of mushroom evolution.</title>
        <authorList>
            <person name="Varga T."/>
            <person name="Krizsan K."/>
            <person name="Foldi C."/>
            <person name="Dima B."/>
            <person name="Sanchez-Garcia M."/>
            <person name="Sanchez-Ramirez S."/>
            <person name="Szollosi G.J."/>
            <person name="Szarkandi J.G."/>
            <person name="Papp V."/>
            <person name="Albert L."/>
            <person name="Andreopoulos W."/>
            <person name="Angelini C."/>
            <person name="Antonin V."/>
            <person name="Barry K.W."/>
            <person name="Bougher N.L."/>
            <person name="Buchanan P."/>
            <person name="Buyck B."/>
            <person name="Bense V."/>
            <person name="Catcheside P."/>
            <person name="Chovatia M."/>
            <person name="Cooper J."/>
            <person name="Damon W."/>
            <person name="Desjardin D."/>
            <person name="Finy P."/>
            <person name="Geml J."/>
            <person name="Haridas S."/>
            <person name="Hughes K."/>
            <person name="Justo A."/>
            <person name="Karasinski D."/>
            <person name="Kautmanova I."/>
            <person name="Kiss B."/>
            <person name="Kocsube S."/>
            <person name="Kotiranta H."/>
            <person name="LaButti K.M."/>
            <person name="Lechner B.E."/>
            <person name="Liimatainen K."/>
            <person name="Lipzen A."/>
            <person name="Lukacs Z."/>
            <person name="Mihaltcheva S."/>
            <person name="Morgado L.N."/>
            <person name="Niskanen T."/>
            <person name="Noordeloos M.E."/>
            <person name="Ohm R.A."/>
            <person name="Ortiz-Santana B."/>
            <person name="Ovrebo C."/>
            <person name="Racz N."/>
            <person name="Riley R."/>
            <person name="Savchenko A."/>
            <person name="Shiryaev A."/>
            <person name="Soop K."/>
            <person name="Spirin V."/>
            <person name="Szebenyi C."/>
            <person name="Tomsovsky M."/>
            <person name="Tulloss R.E."/>
            <person name="Uehling J."/>
            <person name="Grigoriev I.V."/>
            <person name="Vagvolgyi C."/>
            <person name="Papp T."/>
            <person name="Martin F.M."/>
            <person name="Miettinen O."/>
            <person name="Hibbett D.S."/>
            <person name="Nagy L.G."/>
        </authorList>
    </citation>
    <scope>NUCLEOTIDE SEQUENCE [LARGE SCALE GENOMIC DNA]</scope>
    <source>
        <strain evidence="2 3">CBS 962.96</strain>
    </source>
</reference>
<dbReference type="Proteomes" id="UP000297245">
    <property type="component" value="Unassembled WGS sequence"/>
</dbReference>
<accession>A0A4S8KXU1</accession>
<sequence>MPSLLSWDISGFGWSKREVEERKNFKNPRGRSAKLTIINRIKAMRPTTPPMTPPTIAPVSEKEEKEWEESEVMPKVIIAPEGQSSLPQSFEASSILQSYLTKSYLMKRKFEINGNW</sequence>
<proteinExistence type="predicted"/>
<dbReference type="AlphaFoldDB" id="A0A4S8KXU1"/>
<evidence type="ECO:0000313" key="3">
    <source>
        <dbReference type="Proteomes" id="UP000297245"/>
    </source>
</evidence>